<evidence type="ECO:0000256" key="2">
    <source>
        <dbReference type="SAM" id="SignalP"/>
    </source>
</evidence>
<sequence length="1263" mass="133323">MALLAQSSPLTRFLVVLCTLLAAANGYYLDTSCSADYQMIVRWMSEAWQLNEAAIGTFDDLRQISMNQPVVNFLDMHSPPFTARQIAQRNNVYYSFGKLFNRSNQGKLKTEGDIFDTFRAVRLLRNTGSGHPRPAPAPYRVKPTPLNMAHRAGYRYQKAAPDDFIVFCDTSRFEGFEGRDCDGNEEPLLTCDTDTGAHVEMDDALDACMKSSTASFCPGYLDLFRKSNAQTFHDMRNTILHGYSPLAKTAKQKGIPPMSAMCGADCALLTVMTAIGPAHLRTSLATFGDDAALPNLWDRMLANSRLTLRAGENFGMFGMLAALAKPEDASIPPLGVTQAGTIYKMARDEHAGHAGRRRGVTPVGGGVEARHVVARGENCEVRIGKGSVMTIPDAEVRTVGGEVFCLPRGMKQMYGLEFQTASTEPLGTETTLRTVKSASETPPDAETTASAAPSTGRGGETLPASSDGHDGTTDVPGETSSAKPFSSGRSTADTALVSSRTSIATGRSGLQGSGTGPAETQTRSSSGSLASAASGTASQATGAVLSTDGLPEAFYGTATIATKNRNSTRTSRTKTKTTKTATQTRSSVSSEAHTTPHFPFDILHFPRPKTKTTLTDSAASNKATPSGSEARQTAEAGERPIPIHTPAPTQMMPEPTGWSTSLSTSIITRNGGPETLRFPIPIPLFDPKDLEKLKGPAPVPFPWPPGPAPPGGPPGGPPERPPPPPPPERPAPPPPPSRPAPRPPHRPPPPPPPHRLPPPPPIPVPAPPPLPPVPVPALPPLPPIPVPALPHLPPIPVPAPPPPPSVPMPAPPPPPGPAPAHVADNPSARPTSTGNRPSSTRHGTSSTNAPSTTASSTTCSARITSACQYDLVLTKSGTRTVFYTRSVSCSTVTACSADLADATSTSTGTATETESEPPLVTVMQPDVVVGGQDLDRLTALFGPLASISLGTDIDVPDAPSDIAVLTAVSSAPAHVFPNATGSVSGLPGLRNATATFHSTRATTTHASASVTTRKSTHATTTHASSSVTTRKSTQATTTHAPAPVTTTQQSTTTTTSSPPPQKTGTCGIHIREYARDVNGTMVNAIIELTGANNDWLGAWSFTDYKNWGTTAILPKTKLGYDIEIYFRDDAVGAAPLAASNLAEKAQLVNMGSLGSTSGAARPAGANSTREATRAAKGAVLPSSRPVRRDVRDYVDDMYVSYDVIFRVDGLEWNTMNRNVDVLPHCVVGMYDDHENMEDNMDFVAKYLEDTSEPARDIDCRFPC</sequence>
<feature type="region of interest" description="Disordered" evidence="1">
    <location>
        <begin position="806"/>
        <end position="859"/>
    </location>
</feature>
<feature type="compositionally biased region" description="Pro residues" evidence="1">
    <location>
        <begin position="697"/>
        <end position="770"/>
    </location>
</feature>
<feature type="compositionally biased region" description="Low complexity" evidence="1">
    <location>
        <begin position="998"/>
        <end position="1056"/>
    </location>
</feature>
<evidence type="ECO:0000313" key="3">
    <source>
        <dbReference type="EMBL" id="KAG5925485.1"/>
    </source>
</evidence>
<protein>
    <submittedName>
        <fullName evidence="3">Uncharacterized protein</fullName>
    </submittedName>
</protein>
<reference evidence="3" key="1">
    <citation type="journal article" date="2020" name="bioRxiv">
        <title>Whole genome comparisons of ergot fungi reveals the divergence and evolution of species within the genus Claviceps are the result of varying mechanisms driving genome evolution and host range expansion.</title>
        <authorList>
            <person name="Wyka S.A."/>
            <person name="Mondo S.J."/>
            <person name="Liu M."/>
            <person name="Dettman J."/>
            <person name="Nalam V."/>
            <person name="Broders K.D."/>
        </authorList>
    </citation>
    <scope>NUCLEOTIDE SEQUENCE</scope>
    <source>
        <strain evidence="3">CCC 489</strain>
    </source>
</reference>
<name>A0A8K0J5Y8_9HYPO</name>
<dbReference type="EMBL" id="SRPY01000369">
    <property type="protein sequence ID" value="KAG5925485.1"/>
    <property type="molecule type" value="Genomic_DNA"/>
</dbReference>
<feature type="signal peptide" evidence="2">
    <location>
        <begin position="1"/>
        <end position="26"/>
    </location>
</feature>
<feature type="compositionally biased region" description="Low complexity" evidence="1">
    <location>
        <begin position="844"/>
        <end position="859"/>
    </location>
</feature>
<organism evidence="3 4">
    <name type="scientific">Claviceps africana</name>
    <dbReference type="NCBI Taxonomy" id="83212"/>
    <lineage>
        <taxon>Eukaryota</taxon>
        <taxon>Fungi</taxon>
        <taxon>Dikarya</taxon>
        <taxon>Ascomycota</taxon>
        <taxon>Pezizomycotina</taxon>
        <taxon>Sordariomycetes</taxon>
        <taxon>Hypocreomycetidae</taxon>
        <taxon>Hypocreales</taxon>
        <taxon>Clavicipitaceae</taxon>
        <taxon>Claviceps</taxon>
    </lineage>
</organism>
<evidence type="ECO:0000313" key="4">
    <source>
        <dbReference type="Proteomes" id="UP000811619"/>
    </source>
</evidence>
<feature type="region of interest" description="Disordered" evidence="1">
    <location>
        <begin position="689"/>
        <end position="770"/>
    </location>
</feature>
<dbReference type="PRINTS" id="PR01217">
    <property type="entry name" value="PRICHEXTENSN"/>
</dbReference>
<keyword evidence="4" id="KW-1185">Reference proteome</keyword>
<proteinExistence type="predicted"/>
<dbReference type="OrthoDB" id="4961389at2759"/>
<gene>
    <name evidence="3" type="ORF">E4U42_004245</name>
</gene>
<feature type="compositionally biased region" description="Polar residues" evidence="1">
    <location>
        <begin position="828"/>
        <end position="843"/>
    </location>
</feature>
<feature type="region of interest" description="Disordered" evidence="1">
    <location>
        <begin position="998"/>
        <end position="1066"/>
    </location>
</feature>
<dbReference type="Proteomes" id="UP000811619">
    <property type="component" value="Unassembled WGS sequence"/>
</dbReference>
<keyword evidence="2" id="KW-0732">Signal</keyword>
<evidence type="ECO:0000256" key="1">
    <source>
        <dbReference type="SAM" id="MobiDB-lite"/>
    </source>
</evidence>
<feature type="compositionally biased region" description="Low complexity" evidence="1">
    <location>
        <begin position="522"/>
        <end position="533"/>
    </location>
</feature>
<feature type="compositionally biased region" description="Polar residues" evidence="1">
    <location>
        <begin position="478"/>
        <end position="508"/>
    </location>
</feature>
<feature type="compositionally biased region" description="Polar residues" evidence="1">
    <location>
        <begin position="422"/>
        <end position="440"/>
    </location>
</feature>
<feature type="compositionally biased region" description="Polar residues" evidence="1">
    <location>
        <begin position="611"/>
        <end position="631"/>
    </location>
</feature>
<feature type="chain" id="PRO_5035426384" evidence="2">
    <location>
        <begin position="27"/>
        <end position="1263"/>
    </location>
</feature>
<feature type="compositionally biased region" description="Pro residues" evidence="1">
    <location>
        <begin position="806"/>
        <end position="818"/>
    </location>
</feature>
<dbReference type="AlphaFoldDB" id="A0A8K0J5Y8"/>
<comment type="caution">
    <text evidence="3">The sequence shown here is derived from an EMBL/GenBank/DDBJ whole genome shotgun (WGS) entry which is preliminary data.</text>
</comment>
<feature type="region of interest" description="Disordered" evidence="1">
    <location>
        <begin position="422"/>
        <end position="533"/>
    </location>
</feature>
<feature type="compositionally biased region" description="Low complexity" evidence="1">
    <location>
        <begin position="578"/>
        <end position="587"/>
    </location>
</feature>
<accession>A0A8K0J5Y8</accession>
<feature type="region of interest" description="Disordered" evidence="1">
    <location>
        <begin position="564"/>
        <end position="655"/>
    </location>
</feature>
<feature type="region of interest" description="Disordered" evidence="1">
    <location>
        <begin position="1156"/>
        <end position="1175"/>
    </location>
</feature>